<accession>A0AAV1BDN3</accession>
<sequence length="103" mass="11761">MLQNCKPCFRSLLRRRPQPPSMEAEANRGSHPSQLHYRWPSLALQLSAMLSSPFVHAISHVAAVRAVNPANSGLIFSFRKESRETVVYLMNSRITYVFVPFLF</sequence>
<dbReference type="EMBL" id="OX451741">
    <property type="protein sequence ID" value="CAI8619828.1"/>
    <property type="molecule type" value="Genomic_DNA"/>
</dbReference>
<reference evidence="1 2" key="1">
    <citation type="submission" date="2023-01" db="EMBL/GenBank/DDBJ databases">
        <authorList>
            <person name="Kreplak J."/>
        </authorList>
    </citation>
    <scope>NUCLEOTIDE SEQUENCE [LARGE SCALE GENOMIC DNA]</scope>
</reference>
<name>A0AAV1BDN3_VICFA</name>
<evidence type="ECO:0000313" key="1">
    <source>
        <dbReference type="EMBL" id="CAI8619828.1"/>
    </source>
</evidence>
<dbReference type="AlphaFoldDB" id="A0AAV1BDN3"/>
<organism evidence="1 2">
    <name type="scientific">Vicia faba</name>
    <name type="common">Broad bean</name>
    <name type="synonym">Faba vulgaris</name>
    <dbReference type="NCBI Taxonomy" id="3906"/>
    <lineage>
        <taxon>Eukaryota</taxon>
        <taxon>Viridiplantae</taxon>
        <taxon>Streptophyta</taxon>
        <taxon>Embryophyta</taxon>
        <taxon>Tracheophyta</taxon>
        <taxon>Spermatophyta</taxon>
        <taxon>Magnoliopsida</taxon>
        <taxon>eudicotyledons</taxon>
        <taxon>Gunneridae</taxon>
        <taxon>Pentapetalae</taxon>
        <taxon>rosids</taxon>
        <taxon>fabids</taxon>
        <taxon>Fabales</taxon>
        <taxon>Fabaceae</taxon>
        <taxon>Papilionoideae</taxon>
        <taxon>50 kb inversion clade</taxon>
        <taxon>NPAAA clade</taxon>
        <taxon>Hologalegina</taxon>
        <taxon>IRL clade</taxon>
        <taxon>Fabeae</taxon>
        <taxon>Vicia</taxon>
    </lineage>
</organism>
<evidence type="ECO:0000313" key="2">
    <source>
        <dbReference type="Proteomes" id="UP001157006"/>
    </source>
</evidence>
<proteinExistence type="predicted"/>
<gene>
    <name evidence="1" type="ORF">VFH_VI190040</name>
</gene>
<protein>
    <submittedName>
        <fullName evidence="1">Uncharacterized protein</fullName>
    </submittedName>
</protein>
<keyword evidence="2" id="KW-1185">Reference proteome</keyword>
<dbReference type="Proteomes" id="UP001157006">
    <property type="component" value="Chromosome 6"/>
</dbReference>